<dbReference type="CDD" id="cd00093">
    <property type="entry name" value="HTH_XRE"/>
    <property type="match status" value="1"/>
</dbReference>
<dbReference type="PROSITE" id="PS50943">
    <property type="entry name" value="HTH_CROC1"/>
    <property type="match status" value="1"/>
</dbReference>
<organism evidence="2 3">
    <name type="scientific">Kitasatospora saccharophila</name>
    <dbReference type="NCBI Taxonomy" id="407973"/>
    <lineage>
        <taxon>Bacteria</taxon>
        <taxon>Bacillati</taxon>
        <taxon>Actinomycetota</taxon>
        <taxon>Actinomycetes</taxon>
        <taxon>Kitasatosporales</taxon>
        <taxon>Streptomycetaceae</taxon>
        <taxon>Kitasatospora</taxon>
    </lineage>
</organism>
<dbReference type="Gene3D" id="1.10.260.40">
    <property type="entry name" value="lambda repressor-like DNA-binding domains"/>
    <property type="match status" value="1"/>
</dbReference>
<comment type="caution">
    <text evidence="2">The sequence shown here is derived from an EMBL/GenBank/DDBJ whole genome shotgun (WGS) entry which is preliminary data.</text>
</comment>
<proteinExistence type="predicted"/>
<sequence length="280" mass="31629">MNKRELDPETSPADGIGALLRTSREQREWTQEHLASLVGCTSSYISAVEHGRRKPSQQIATTLDRVFGSGEQFLRGRSVVSQQALFEGFPELVRNEAKATTIRAYEVSVIPSLLRTHDYERAYQAGPVLRGVATQEQADERSEALFQRQRTLERTPAPFYHAVIDEAALRRPVGGLDVMVAQLRHLEAMAARPRFRIQVAPFSVPEARSFTLPVVLLTMPNRSVIGYGETQKRGYLERDLETLEEWISEYDYLQGEALSQAASIQFIREVRRGFEHGRAA</sequence>
<dbReference type="Proteomes" id="UP001500897">
    <property type="component" value="Unassembled WGS sequence"/>
</dbReference>
<evidence type="ECO:0000313" key="2">
    <source>
        <dbReference type="EMBL" id="GAA2094009.1"/>
    </source>
</evidence>
<accession>A0ABN2WJT7</accession>
<gene>
    <name evidence="2" type="ORF">GCM10009759_21140</name>
</gene>
<evidence type="ECO:0000313" key="3">
    <source>
        <dbReference type="Proteomes" id="UP001500897"/>
    </source>
</evidence>
<dbReference type="InterPro" id="IPR010982">
    <property type="entry name" value="Lambda_DNA-bd_dom_sf"/>
</dbReference>
<dbReference type="Pfam" id="PF13560">
    <property type="entry name" value="HTH_31"/>
    <property type="match status" value="1"/>
</dbReference>
<dbReference type="InterPro" id="IPR001387">
    <property type="entry name" value="Cro/C1-type_HTH"/>
</dbReference>
<evidence type="ECO:0000259" key="1">
    <source>
        <dbReference type="PROSITE" id="PS50943"/>
    </source>
</evidence>
<dbReference type="RefSeq" id="WP_344551699.1">
    <property type="nucleotide sequence ID" value="NZ_BAAANS010000011.1"/>
</dbReference>
<protein>
    <recommendedName>
        <fullName evidence="1">HTH cro/C1-type domain-containing protein</fullName>
    </recommendedName>
</protein>
<keyword evidence="3" id="KW-1185">Reference proteome</keyword>
<dbReference type="SUPFAM" id="SSF47413">
    <property type="entry name" value="lambda repressor-like DNA-binding domains"/>
    <property type="match status" value="1"/>
</dbReference>
<dbReference type="Pfam" id="PF19054">
    <property type="entry name" value="DUF5753"/>
    <property type="match status" value="1"/>
</dbReference>
<dbReference type="InterPro" id="IPR043917">
    <property type="entry name" value="DUF5753"/>
</dbReference>
<reference evidence="2 3" key="1">
    <citation type="journal article" date="2019" name="Int. J. Syst. Evol. Microbiol.">
        <title>The Global Catalogue of Microorganisms (GCM) 10K type strain sequencing project: providing services to taxonomists for standard genome sequencing and annotation.</title>
        <authorList>
            <consortium name="The Broad Institute Genomics Platform"/>
            <consortium name="The Broad Institute Genome Sequencing Center for Infectious Disease"/>
            <person name="Wu L."/>
            <person name="Ma J."/>
        </authorList>
    </citation>
    <scope>NUCLEOTIDE SEQUENCE [LARGE SCALE GENOMIC DNA]</scope>
    <source>
        <strain evidence="2 3">JCM 14559</strain>
    </source>
</reference>
<dbReference type="EMBL" id="BAAANS010000011">
    <property type="protein sequence ID" value="GAA2094009.1"/>
    <property type="molecule type" value="Genomic_DNA"/>
</dbReference>
<name>A0ABN2WJT7_9ACTN</name>
<dbReference type="SMART" id="SM00530">
    <property type="entry name" value="HTH_XRE"/>
    <property type="match status" value="1"/>
</dbReference>
<feature type="domain" description="HTH cro/C1-type" evidence="1">
    <location>
        <begin position="20"/>
        <end position="74"/>
    </location>
</feature>